<dbReference type="EMBL" id="KZ857418">
    <property type="protein sequence ID" value="RDX47574.1"/>
    <property type="molecule type" value="Genomic_DNA"/>
</dbReference>
<keyword evidence="3" id="KW-1185">Reference proteome</keyword>
<feature type="region of interest" description="Disordered" evidence="1">
    <location>
        <begin position="45"/>
        <end position="65"/>
    </location>
</feature>
<sequence length="148" mass="16573">PGEDPPDPEYGRHEQTGAPRKAKLPMLKRAQEYVACIAKATHRKTGMSRKRIKAMKKPPTSVVDLDDNPTLRLSLRQFIANGQSEATYEANRQACMEEHPERELPTLKVLKKMVKELTGVAAIKHDMCEKSCLAYVGPHAKLTHCPLC</sequence>
<dbReference type="AlphaFoldDB" id="A0A371D4U7"/>
<accession>A0A371D4U7</accession>
<evidence type="ECO:0000256" key="1">
    <source>
        <dbReference type="SAM" id="MobiDB-lite"/>
    </source>
</evidence>
<gene>
    <name evidence="2" type="ORF">OH76DRAFT_1299974</name>
</gene>
<feature type="region of interest" description="Disordered" evidence="1">
    <location>
        <begin position="1"/>
        <end position="25"/>
    </location>
</feature>
<dbReference type="Proteomes" id="UP000256964">
    <property type="component" value="Unassembled WGS sequence"/>
</dbReference>
<dbReference type="OrthoDB" id="2742740at2759"/>
<evidence type="ECO:0000313" key="2">
    <source>
        <dbReference type="EMBL" id="RDX47574.1"/>
    </source>
</evidence>
<evidence type="ECO:0000313" key="3">
    <source>
        <dbReference type="Proteomes" id="UP000256964"/>
    </source>
</evidence>
<dbReference type="STRING" id="139420.A0A371D4U7"/>
<reference evidence="2 3" key="1">
    <citation type="journal article" date="2018" name="Biotechnol. Biofuels">
        <title>Integrative visual omics of the white-rot fungus Polyporus brumalis exposes the biotechnological potential of its oxidative enzymes for delignifying raw plant biomass.</title>
        <authorList>
            <person name="Miyauchi S."/>
            <person name="Rancon A."/>
            <person name="Drula E."/>
            <person name="Hage H."/>
            <person name="Chaduli D."/>
            <person name="Favel A."/>
            <person name="Grisel S."/>
            <person name="Henrissat B."/>
            <person name="Herpoel-Gimbert I."/>
            <person name="Ruiz-Duenas F.J."/>
            <person name="Chevret D."/>
            <person name="Hainaut M."/>
            <person name="Lin J."/>
            <person name="Wang M."/>
            <person name="Pangilinan J."/>
            <person name="Lipzen A."/>
            <person name="Lesage-Meessen L."/>
            <person name="Navarro D."/>
            <person name="Riley R."/>
            <person name="Grigoriev I.V."/>
            <person name="Zhou S."/>
            <person name="Raouche S."/>
            <person name="Rosso M.N."/>
        </authorList>
    </citation>
    <scope>NUCLEOTIDE SEQUENCE [LARGE SCALE GENOMIC DNA]</scope>
    <source>
        <strain evidence="2 3">BRFM 1820</strain>
    </source>
</reference>
<proteinExistence type="predicted"/>
<name>A0A371D4U7_9APHY</name>
<feature type="compositionally biased region" description="Basic residues" evidence="1">
    <location>
        <begin position="45"/>
        <end position="56"/>
    </location>
</feature>
<feature type="non-terminal residue" evidence="2">
    <location>
        <position position="148"/>
    </location>
</feature>
<protein>
    <submittedName>
        <fullName evidence="2">Uncharacterized protein</fullName>
    </submittedName>
</protein>
<feature type="non-terminal residue" evidence="2">
    <location>
        <position position="1"/>
    </location>
</feature>
<organism evidence="2 3">
    <name type="scientific">Lentinus brumalis</name>
    <dbReference type="NCBI Taxonomy" id="2498619"/>
    <lineage>
        <taxon>Eukaryota</taxon>
        <taxon>Fungi</taxon>
        <taxon>Dikarya</taxon>
        <taxon>Basidiomycota</taxon>
        <taxon>Agaricomycotina</taxon>
        <taxon>Agaricomycetes</taxon>
        <taxon>Polyporales</taxon>
        <taxon>Polyporaceae</taxon>
        <taxon>Lentinus</taxon>
    </lineage>
</organism>